<dbReference type="GO" id="GO:0005524">
    <property type="term" value="F:ATP binding"/>
    <property type="evidence" value="ECO:0007669"/>
    <property type="project" value="UniProtKB-UniRule"/>
</dbReference>
<evidence type="ECO:0000256" key="2">
    <source>
        <dbReference type="ARBA" id="ARBA00022679"/>
    </source>
</evidence>
<evidence type="ECO:0000313" key="13">
    <source>
        <dbReference type="Proteomes" id="UP000093000"/>
    </source>
</evidence>
<keyword evidence="2 10" id="KW-0808">Transferase</keyword>
<dbReference type="FunFam" id="1.10.510.10:FF:000059">
    <property type="entry name" value="Casein kinase II subunit alpha"/>
    <property type="match status" value="1"/>
</dbReference>
<keyword evidence="1 9" id="KW-0723">Serine/threonine-protein kinase</keyword>
<dbReference type="PROSITE" id="PS50011">
    <property type="entry name" value="PROTEIN_KINASE_DOM"/>
    <property type="match status" value="1"/>
</dbReference>
<dbReference type="InParanoid" id="A0A1C7MXH3"/>
<dbReference type="PROSITE" id="PS00108">
    <property type="entry name" value="PROTEIN_KINASE_ST"/>
    <property type="match status" value="1"/>
</dbReference>
<keyword evidence="4 10" id="KW-0418">Kinase</keyword>
<dbReference type="SUPFAM" id="SSF56112">
    <property type="entry name" value="Protein kinase-like (PK-like)"/>
    <property type="match status" value="1"/>
</dbReference>
<organism evidence="12 13">
    <name type="scientific">Choanephora cucurbitarum</name>
    <dbReference type="NCBI Taxonomy" id="101091"/>
    <lineage>
        <taxon>Eukaryota</taxon>
        <taxon>Fungi</taxon>
        <taxon>Fungi incertae sedis</taxon>
        <taxon>Mucoromycota</taxon>
        <taxon>Mucoromycotina</taxon>
        <taxon>Mucoromycetes</taxon>
        <taxon>Mucorales</taxon>
        <taxon>Mucorineae</taxon>
        <taxon>Choanephoraceae</taxon>
        <taxon>Choanephoroideae</taxon>
        <taxon>Choanephora</taxon>
    </lineage>
</organism>
<evidence type="ECO:0000256" key="6">
    <source>
        <dbReference type="ARBA" id="ARBA00047899"/>
    </source>
</evidence>
<dbReference type="InterPro" id="IPR008271">
    <property type="entry name" value="Ser/Thr_kinase_AS"/>
</dbReference>
<keyword evidence="13" id="KW-1185">Reference proteome</keyword>
<reference evidence="12 13" key="1">
    <citation type="submission" date="2016-03" db="EMBL/GenBank/DDBJ databases">
        <title>Choanephora cucurbitarum.</title>
        <authorList>
            <person name="Min B."/>
            <person name="Park H."/>
            <person name="Park J.-H."/>
            <person name="Shin H.-D."/>
            <person name="Choi I.-G."/>
        </authorList>
    </citation>
    <scope>NUCLEOTIDE SEQUENCE [LARGE SCALE GENOMIC DNA]</scope>
    <source>
        <strain evidence="12 13">KUS-F28377</strain>
    </source>
</reference>
<dbReference type="InterPro" id="IPR011009">
    <property type="entry name" value="Kinase-like_dom_sf"/>
</dbReference>
<feature type="domain" description="Protein kinase" evidence="11">
    <location>
        <begin position="84"/>
        <end position="369"/>
    </location>
</feature>
<evidence type="ECO:0000313" key="12">
    <source>
        <dbReference type="EMBL" id="OBZ81523.1"/>
    </source>
</evidence>
<name>A0A1C7MXH3_9FUNG</name>
<evidence type="ECO:0000256" key="7">
    <source>
        <dbReference type="ARBA" id="ARBA00048679"/>
    </source>
</evidence>
<dbReference type="InterPro" id="IPR017441">
    <property type="entry name" value="Protein_kinase_ATP_BS"/>
</dbReference>
<feature type="binding site" evidence="8">
    <location>
        <position position="119"/>
    </location>
    <ligand>
        <name>ATP</name>
        <dbReference type="ChEBI" id="CHEBI:30616"/>
    </ligand>
</feature>
<dbReference type="STRING" id="101091.A0A1C7MXH3"/>
<dbReference type="GO" id="GO:0005829">
    <property type="term" value="C:cytosol"/>
    <property type="evidence" value="ECO:0007669"/>
    <property type="project" value="TreeGrafter"/>
</dbReference>
<dbReference type="GO" id="GO:0051726">
    <property type="term" value="P:regulation of cell cycle"/>
    <property type="evidence" value="ECO:0007669"/>
    <property type="project" value="TreeGrafter"/>
</dbReference>
<comment type="function">
    <text evidence="10">Catalytic subunit of a constitutively active serine/threonine-protein kinase complex that phosphorylates a large number of substrates containing acidic residues C-terminal to the phosphorylated serine or threonine.</text>
</comment>
<comment type="catalytic activity">
    <reaction evidence="7 10">
        <text>L-seryl-[protein] + ATP = O-phospho-L-seryl-[protein] + ADP + H(+)</text>
        <dbReference type="Rhea" id="RHEA:17989"/>
        <dbReference type="Rhea" id="RHEA-COMP:9863"/>
        <dbReference type="Rhea" id="RHEA-COMP:11604"/>
        <dbReference type="ChEBI" id="CHEBI:15378"/>
        <dbReference type="ChEBI" id="CHEBI:29999"/>
        <dbReference type="ChEBI" id="CHEBI:30616"/>
        <dbReference type="ChEBI" id="CHEBI:83421"/>
        <dbReference type="ChEBI" id="CHEBI:456216"/>
        <dbReference type="EC" id="2.7.11.1"/>
    </reaction>
</comment>
<comment type="caution">
    <text evidence="12">The sequence shown here is derived from an EMBL/GenBank/DDBJ whole genome shotgun (WGS) entry which is preliminary data.</text>
</comment>
<dbReference type="CDD" id="cd14132">
    <property type="entry name" value="STKc_CK2_alpha"/>
    <property type="match status" value="1"/>
</dbReference>
<dbReference type="SMART" id="SM00220">
    <property type="entry name" value="S_TKc"/>
    <property type="match status" value="1"/>
</dbReference>
<dbReference type="PANTHER" id="PTHR24054">
    <property type="entry name" value="CASEIN KINASE II SUBUNIT ALPHA"/>
    <property type="match status" value="1"/>
</dbReference>
<evidence type="ECO:0000256" key="5">
    <source>
        <dbReference type="ARBA" id="ARBA00022840"/>
    </source>
</evidence>
<dbReference type="EMBL" id="LUGH01001169">
    <property type="protein sequence ID" value="OBZ81523.1"/>
    <property type="molecule type" value="Genomic_DNA"/>
</dbReference>
<evidence type="ECO:0000256" key="4">
    <source>
        <dbReference type="ARBA" id="ARBA00022777"/>
    </source>
</evidence>
<evidence type="ECO:0000256" key="10">
    <source>
        <dbReference type="RuleBase" id="RU369118"/>
    </source>
</evidence>
<protein>
    <recommendedName>
        <fullName evidence="10">Casein kinase II subunit alpha</fullName>
        <shortName evidence="10">CK II alpha</shortName>
        <ecNumber evidence="10">2.7.11.1</ecNumber>
    </recommendedName>
</protein>
<comment type="similarity">
    <text evidence="10">Belongs to the protein kinase superfamily. Ser/Thr protein kinase family. CK2 subfamily.</text>
</comment>
<keyword evidence="3 8" id="KW-0547">Nucleotide-binding</keyword>
<comment type="subcellular location">
    <subcellularLocation>
        <location evidence="10">Nucleus</location>
    </subcellularLocation>
</comment>
<dbReference type="Gene3D" id="3.30.200.20">
    <property type="entry name" value="Phosphorylase Kinase, domain 1"/>
    <property type="match status" value="1"/>
</dbReference>
<keyword evidence="5 8" id="KW-0067">ATP-binding</keyword>
<dbReference type="Pfam" id="PF00069">
    <property type="entry name" value="Pkinase"/>
    <property type="match status" value="1"/>
</dbReference>
<dbReference type="GO" id="GO:0004674">
    <property type="term" value="F:protein serine/threonine kinase activity"/>
    <property type="evidence" value="ECO:0007669"/>
    <property type="project" value="UniProtKB-UniRule"/>
</dbReference>
<dbReference type="GO" id="GO:0106310">
    <property type="term" value="F:protein serine kinase activity"/>
    <property type="evidence" value="ECO:0007669"/>
    <property type="project" value="UniProtKB-UniRule"/>
</dbReference>
<comment type="catalytic activity">
    <reaction evidence="6 10">
        <text>L-threonyl-[protein] + ATP = O-phospho-L-threonyl-[protein] + ADP + H(+)</text>
        <dbReference type="Rhea" id="RHEA:46608"/>
        <dbReference type="Rhea" id="RHEA-COMP:11060"/>
        <dbReference type="Rhea" id="RHEA-COMP:11605"/>
        <dbReference type="ChEBI" id="CHEBI:15378"/>
        <dbReference type="ChEBI" id="CHEBI:30013"/>
        <dbReference type="ChEBI" id="CHEBI:30616"/>
        <dbReference type="ChEBI" id="CHEBI:61977"/>
        <dbReference type="ChEBI" id="CHEBI:456216"/>
        <dbReference type="EC" id="2.7.11.1"/>
    </reaction>
</comment>
<evidence type="ECO:0000256" key="1">
    <source>
        <dbReference type="ARBA" id="ARBA00022527"/>
    </source>
</evidence>
<dbReference type="AlphaFoldDB" id="A0A1C7MXH3"/>
<evidence type="ECO:0000259" key="11">
    <source>
        <dbReference type="PROSITE" id="PS50011"/>
    </source>
</evidence>
<dbReference type="PANTHER" id="PTHR24054:SF0">
    <property type="entry name" value="CASEIN KINASE II SUBUNIT ALPHA"/>
    <property type="match status" value="1"/>
</dbReference>
<comment type="subunit">
    <text evidence="10">Heterotetramer.</text>
</comment>
<evidence type="ECO:0000256" key="8">
    <source>
        <dbReference type="PROSITE-ProRule" id="PRU10141"/>
    </source>
</evidence>
<dbReference type="PROSITE" id="PS00107">
    <property type="entry name" value="PROTEIN_KINASE_ATP"/>
    <property type="match status" value="1"/>
</dbReference>
<proteinExistence type="inferred from homology"/>
<dbReference type="GO" id="GO:0005956">
    <property type="term" value="C:protein kinase CK2 complex"/>
    <property type="evidence" value="ECO:0007669"/>
    <property type="project" value="TreeGrafter"/>
</dbReference>
<accession>A0A1C7MXH3</accession>
<dbReference type="InterPro" id="IPR045216">
    <property type="entry name" value="CK2_alpha"/>
</dbReference>
<dbReference type="Gene3D" id="1.10.510.10">
    <property type="entry name" value="Transferase(Phosphotransferase) domain 1"/>
    <property type="match status" value="1"/>
</dbReference>
<keyword evidence="10" id="KW-0539">Nucleus</keyword>
<sequence length="376" mass="44167">MTRYSRKPANINKWGSIFLLSLVSVLTKTYLNRSNRITATQIVHDQTTILQPVEHPYAEVNRYMPSSYWDYESLQVNWSSPENYQMADEIGRGKYSEVFMGIDIRTNKKVAIKRLRPIKHLKIQREVKILEVVSGSINIITLLDVLKDPKTNTTSFVFEHVNSTNFRTLHPQLTDMDVRYYMYQLLKALDSCHSKGIMHRDIKPNNIMIDHQRRKLRLIDWGLAEFYHPEKTYNVRVASRSFKGPELLVGFKKYDYSLDLWSFGCVFAGVIFGVDPLFYGYDNTDQLVNIAHILGTDDLVDYTEKYEFDLDPYYVSTIQQHKRVPWSHFINSENTKYMSKEALDLLDRLLRYDHQERLTAKQAMAHPYFYPITASE</sequence>
<dbReference type="GO" id="GO:0005634">
    <property type="term" value="C:nucleus"/>
    <property type="evidence" value="ECO:0007669"/>
    <property type="project" value="UniProtKB-SubCell"/>
</dbReference>
<dbReference type="OrthoDB" id="10254671at2759"/>
<dbReference type="FunFam" id="3.30.200.20:FF:000088">
    <property type="entry name" value="Casein kinase II subunit alpha"/>
    <property type="match status" value="1"/>
</dbReference>
<dbReference type="EC" id="2.7.11.1" evidence="10"/>
<evidence type="ECO:0000256" key="3">
    <source>
        <dbReference type="ARBA" id="ARBA00022741"/>
    </source>
</evidence>
<evidence type="ECO:0000256" key="9">
    <source>
        <dbReference type="RuleBase" id="RU000304"/>
    </source>
</evidence>
<dbReference type="Proteomes" id="UP000093000">
    <property type="component" value="Unassembled WGS sequence"/>
</dbReference>
<gene>
    <name evidence="12" type="primary">cka1_0</name>
    <name evidence="12" type="ORF">A0J61_10429</name>
</gene>
<dbReference type="InterPro" id="IPR000719">
    <property type="entry name" value="Prot_kinase_dom"/>
</dbReference>